<feature type="non-terminal residue" evidence="1">
    <location>
        <position position="1"/>
    </location>
</feature>
<keyword evidence="2" id="KW-1185">Reference proteome</keyword>
<reference evidence="1 2" key="1">
    <citation type="journal article" date="2019" name="Sci. Data">
        <title>Hybrid genome assembly and annotation of Danionella translucida.</title>
        <authorList>
            <person name="Kadobianskyi M."/>
            <person name="Schulze L."/>
            <person name="Schuelke M."/>
            <person name="Judkewitz B."/>
        </authorList>
    </citation>
    <scope>NUCLEOTIDE SEQUENCE [LARGE SCALE GENOMIC DNA]</scope>
    <source>
        <strain evidence="1 2">Bolton</strain>
    </source>
</reference>
<dbReference type="OrthoDB" id="6159439at2759"/>
<dbReference type="Proteomes" id="UP000316079">
    <property type="component" value="Unassembled WGS sequence"/>
</dbReference>
<dbReference type="AlphaFoldDB" id="A0A553Q603"/>
<evidence type="ECO:0000313" key="1">
    <source>
        <dbReference type="EMBL" id="TRY85368.1"/>
    </source>
</evidence>
<evidence type="ECO:0000313" key="2">
    <source>
        <dbReference type="Proteomes" id="UP000316079"/>
    </source>
</evidence>
<protein>
    <submittedName>
        <fullName evidence="1">Uncharacterized protein</fullName>
    </submittedName>
</protein>
<name>A0A553Q603_9TELE</name>
<comment type="caution">
    <text evidence="1">The sequence shown here is derived from an EMBL/GenBank/DDBJ whole genome shotgun (WGS) entry which is preliminary data.</text>
</comment>
<sequence>GKICLETTGVLVLDPEELGDFFFCDEVLLGLGELAGVKRRRKPSSRPSGVPAWEGDWGPAGARALHIFHGSSPLLKMRRMERCERGRAPGRPEERMRVGSPRSICSRANKTFPSLRAQLLVLLQRLSSGWRSIRSRVRRGQRPRLKAPCPLLEPAREASRELLQKYLFMLSTRTLELEESTDASRFVYRDKDTTMMIAEP</sequence>
<dbReference type="EMBL" id="SRMA01026295">
    <property type="protein sequence ID" value="TRY85368.1"/>
    <property type="molecule type" value="Genomic_DNA"/>
</dbReference>
<organism evidence="1 2">
    <name type="scientific">Danionella cerebrum</name>
    <dbReference type="NCBI Taxonomy" id="2873325"/>
    <lineage>
        <taxon>Eukaryota</taxon>
        <taxon>Metazoa</taxon>
        <taxon>Chordata</taxon>
        <taxon>Craniata</taxon>
        <taxon>Vertebrata</taxon>
        <taxon>Euteleostomi</taxon>
        <taxon>Actinopterygii</taxon>
        <taxon>Neopterygii</taxon>
        <taxon>Teleostei</taxon>
        <taxon>Ostariophysi</taxon>
        <taxon>Cypriniformes</taxon>
        <taxon>Danionidae</taxon>
        <taxon>Danioninae</taxon>
        <taxon>Danionella</taxon>
    </lineage>
</organism>
<accession>A0A553Q603</accession>
<proteinExistence type="predicted"/>
<feature type="non-terminal residue" evidence="1">
    <location>
        <position position="200"/>
    </location>
</feature>
<gene>
    <name evidence="1" type="ORF">DNTS_031306</name>
</gene>